<comment type="caution">
    <text evidence="1">The sequence shown here is derived from an EMBL/GenBank/DDBJ whole genome shotgun (WGS) entry which is preliminary data.</text>
</comment>
<name>A0AA86UGY7_9EUKA</name>
<dbReference type="EMBL" id="CATOUU010000865">
    <property type="protein sequence ID" value="CAI9955449.1"/>
    <property type="molecule type" value="Genomic_DNA"/>
</dbReference>
<gene>
    <name evidence="1" type="ORF">HINF_LOCUS43094</name>
    <name evidence="2" type="ORF">HINF_LOCUS5281</name>
</gene>
<dbReference type="AlphaFoldDB" id="A0AA86UGY7"/>
<accession>A0AA86UGY7</accession>
<evidence type="ECO:0000313" key="1">
    <source>
        <dbReference type="EMBL" id="CAI9955449.1"/>
    </source>
</evidence>
<protein>
    <submittedName>
        <fullName evidence="2">Hypothetical_protein</fullName>
    </submittedName>
</protein>
<dbReference type="Proteomes" id="UP001642409">
    <property type="component" value="Unassembled WGS sequence"/>
</dbReference>
<evidence type="ECO:0000313" key="3">
    <source>
        <dbReference type="Proteomes" id="UP001642409"/>
    </source>
</evidence>
<sequence>MLLEVLSVDVHNIFYSKHFTNTLVKIDLKTKFYQEINSYNTGRFLGYMILRALLYQQRKKFQIMKKIETTQSRMKSIYLIQVSMKRKRILFQLSLKLQIIQKGSRPVEVSICQIYFSQLQVQVHDC</sequence>
<organism evidence="1">
    <name type="scientific">Hexamita inflata</name>
    <dbReference type="NCBI Taxonomy" id="28002"/>
    <lineage>
        <taxon>Eukaryota</taxon>
        <taxon>Metamonada</taxon>
        <taxon>Diplomonadida</taxon>
        <taxon>Hexamitidae</taxon>
        <taxon>Hexamitinae</taxon>
        <taxon>Hexamita</taxon>
    </lineage>
</organism>
<evidence type="ECO:0000313" key="2">
    <source>
        <dbReference type="EMBL" id="CAL5979134.1"/>
    </source>
</evidence>
<proteinExistence type="predicted"/>
<dbReference type="EMBL" id="CAXDID020000010">
    <property type="protein sequence ID" value="CAL5979134.1"/>
    <property type="molecule type" value="Genomic_DNA"/>
</dbReference>
<keyword evidence="3" id="KW-1185">Reference proteome</keyword>
<reference evidence="2 3" key="2">
    <citation type="submission" date="2024-07" db="EMBL/GenBank/DDBJ databases">
        <authorList>
            <person name="Akdeniz Z."/>
        </authorList>
    </citation>
    <scope>NUCLEOTIDE SEQUENCE [LARGE SCALE GENOMIC DNA]</scope>
</reference>
<reference evidence="1" key="1">
    <citation type="submission" date="2023-06" db="EMBL/GenBank/DDBJ databases">
        <authorList>
            <person name="Kurt Z."/>
        </authorList>
    </citation>
    <scope>NUCLEOTIDE SEQUENCE</scope>
</reference>